<protein>
    <recommendedName>
        <fullName evidence="3">Integrase catalytic domain-containing protein</fullName>
    </recommendedName>
</protein>
<accession>A0A371HJ80</accession>
<dbReference type="STRING" id="157652.A0A371HJ80"/>
<evidence type="ECO:0008006" key="3">
    <source>
        <dbReference type="Google" id="ProtNLM"/>
    </source>
</evidence>
<dbReference type="EMBL" id="QJKJ01002449">
    <property type="protein sequence ID" value="RDY02851.1"/>
    <property type="molecule type" value="Genomic_DNA"/>
</dbReference>
<dbReference type="InterPro" id="IPR012337">
    <property type="entry name" value="RNaseH-like_sf"/>
</dbReference>
<keyword evidence="2" id="KW-1185">Reference proteome</keyword>
<comment type="caution">
    <text evidence="1">The sequence shown here is derived from an EMBL/GenBank/DDBJ whole genome shotgun (WGS) entry which is preliminary data.</text>
</comment>
<reference evidence="1" key="1">
    <citation type="submission" date="2018-05" db="EMBL/GenBank/DDBJ databases">
        <title>Draft genome of Mucuna pruriens seed.</title>
        <authorList>
            <person name="Nnadi N.E."/>
            <person name="Vos R."/>
            <person name="Hasami M.H."/>
            <person name="Devisetty U.K."/>
            <person name="Aguiy J.C."/>
        </authorList>
    </citation>
    <scope>NUCLEOTIDE SEQUENCE [LARGE SCALE GENOMIC DNA]</scope>
    <source>
        <strain evidence="1">JCA_2017</strain>
    </source>
</reference>
<dbReference type="GO" id="GO:0003676">
    <property type="term" value="F:nucleic acid binding"/>
    <property type="evidence" value="ECO:0007669"/>
    <property type="project" value="InterPro"/>
</dbReference>
<dbReference type="PANTHER" id="PTHR35046:SF9">
    <property type="entry name" value="RNA-DIRECTED DNA POLYMERASE"/>
    <property type="match status" value="1"/>
</dbReference>
<name>A0A371HJ80_MUCPR</name>
<dbReference type="SUPFAM" id="SSF53098">
    <property type="entry name" value="Ribonuclease H-like"/>
    <property type="match status" value="1"/>
</dbReference>
<proteinExistence type="predicted"/>
<dbReference type="AlphaFoldDB" id="A0A371HJ80"/>
<feature type="non-terminal residue" evidence="1">
    <location>
        <position position="1"/>
    </location>
</feature>
<evidence type="ECO:0000313" key="2">
    <source>
        <dbReference type="Proteomes" id="UP000257109"/>
    </source>
</evidence>
<organism evidence="1 2">
    <name type="scientific">Mucuna pruriens</name>
    <name type="common">Velvet bean</name>
    <name type="synonym">Dolichos pruriens</name>
    <dbReference type="NCBI Taxonomy" id="157652"/>
    <lineage>
        <taxon>Eukaryota</taxon>
        <taxon>Viridiplantae</taxon>
        <taxon>Streptophyta</taxon>
        <taxon>Embryophyta</taxon>
        <taxon>Tracheophyta</taxon>
        <taxon>Spermatophyta</taxon>
        <taxon>Magnoliopsida</taxon>
        <taxon>eudicotyledons</taxon>
        <taxon>Gunneridae</taxon>
        <taxon>Pentapetalae</taxon>
        <taxon>rosids</taxon>
        <taxon>fabids</taxon>
        <taxon>Fabales</taxon>
        <taxon>Fabaceae</taxon>
        <taxon>Papilionoideae</taxon>
        <taxon>50 kb inversion clade</taxon>
        <taxon>NPAAA clade</taxon>
        <taxon>indigoferoid/millettioid clade</taxon>
        <taxon>Phaseoleae</taxon>
        <taxon>Mucuna</taxon>
    </lineage>
</organism>
<gene>
    <name evidence="1" type="ORF">CR513_13651</name>
</gene>
<dbReference type="Gene3D" id="3.30.420.10">
    <property type="entry name" value="Ribonuclease H-like superfamily/Ribonuclease H"/>
    <property type="match status" value="1"/>
</dbReference>
<dbReference type="PANTHER" id="PTHR35046">
    <property type="entry name" value="ZINC KNUCKLE (CCHC-TYPE) FAMILY PROTEIN"/>
    <property type="match status" value="1"/>
</dbReference>
<sequence length="145" mass="16592">MAKSKILSNRLYTLLPIPTSQWMDISIDFVLELPRSISVKDSIFVVVDKFSNIAHFILCHKVDDACHVVNLFFKEVVRLHDLPKTIILNKDTKFLSHFWRTLSINKTTSHTPFELVYGFNLLSPLDLLPLLDMASIVHQDGLSKA</sequence>
<dbReference type="OrthoDB" id="1623338at2759"/>
<dbReference type="InterPro" id="IPR036397">
    <property type="entry name" value="RNaseH_sf"/>
</dbReference>
<evidence type="ECO:0000313" key="1">
    <source>
        <dbReference type="EMBL" id="RDY02851.1"/>
    </source>
</evidence>
<dbReference type="Proteomes" id="UP000257109">
    <property type="component" value="Unassembled WGS sequence"/>
</dbReference>